<proteinExistence type="predicted"/>
<dbReference type="Pfam" id="PF00515">
    <property type="entry name" value="TPR_1"/>
    <property type="match status" value="2"/>
</dbReference>
<dbReference type="Gene3D" id="1.20.5.420">
    <property type="entry name" value="Immunoglobulin FC, subunit C"/>
    <property type="match status" value="1"/>
</dbReference>
<dbReference type="GO" id="GO:0006620">
    <property type="term" value="P:post-translational protein targeting to endoplasmic reticulum membrane"/>
    <property type="evidence" value="ECO:0007669"/>
    <property type="project" value="TreeGrafter"/>
</dbReference>
<dbReference type="SUPFAM" id="SSF48452">
    <property type="entry name" value="TPR-like"/>
    <property type="match status" value="1"/>
</dbReference>
<dbReference type="SMART" id="SM00028">
    <property type="entry name" value="TPR"/>
    <property type="match status" value="3"/>
</dbReference>
<dbReference type="Proteomes" id="UP000675881">
    <property type="component" value="Chromosome 13"/>
</dbReference>
<feature type="region of interest" description="Disordered" evidence="3">
    <location>
        <begin position="323"/>
        <end position="358"/>
    </location>
</feature>
<keyword evidence="1" id="KW-0677">Repeat</keyword>
<dbReference type="Gene3D" id="1.25.40.10">
    <property type="entry name" value="Tetratricopeptide repeat domain"/>
    <property type="match status" value="1"/>
</dbReference>
<evidence type="ECO:0000256" key="1">
    <source>
        <dbReference type="ARBA" id="ARBA00022737"/>
    </source>
</evidence>
<protein>
    <submittedName>
        <fullName evidence="4">SGTA</fullName>
    </submittedName>
</protein>
<feature type="region of interest" description="Disordered" evidence="3">
    <location>
        <begin position="91"/>
        <end position="110"/>
    </location>
</feature>
<dbReference type="GO" id="GO:0060090">
    <property type="term" value="F:molecular adaptor activity"/>
    <property type="evidence" value="ECO:0007669"/>
    <property type="project" value="TreeGrafter"/>
</dbReference>
<dbReference type="InterPro" id="IPR011990">
    <property type="entry name" value="TPR-like_helical_dom_sf"/>
</dbReference>
<dbReference type="PANTHER" id="PTHR45831:SF2">
    <property type="entry name" value="LD24721P"/>
    <property type="match status" value="1"/>
</dbReference>
<dbReference type="PROSITE" id="PS50293">
    <property type="entry name" value="TPR_REGION"/>
    <property type="match status" value="1"/>
</dbReference>
<keyword evidence="2" id="KW-0802">TPR repeat</keyword>
<dbReference type="EMBL" id="HG994592">
    <property type="protein sequence ID" value="CAF2830994.1"/>
    <property type="molecule type" value="Genomic_DNA"/>
</dbReference>
<dbReference type="InterPro" id="IPR047150">
    <property type="entry name" value="SGT"/>
</dbReference>
<dbReference type="GO" id="GO:0072380">
    <property type="term" value="C:TRC complex"/>
    <property type="evidence" value="ECO:0007669"/>
    <property type="project" value="TreeGrafter"/>
</dbReference>
<keyword evidence="5" id="KW-1185">Reference proteome</keyword>
<evidence type="ECO:0000256" key="2">
    <source>
        <dbReference type="ARBA" id="ARBA00022803"/>
    </source>
</evidence>
<dbReference type="GO" id="GO:0016020">
    <property type="term" value="C:membrane"/>
    <property type="evidence" value="ECO:0007669"/>
    <property type="project" value="TreeGrafter"/>
</dbReference>
<sequence length="358" mass="38956">MRKPEGAVLAPLLQDKPTRAIHTLARSLNEVVQFLRHKKRMDRRRLIFSIVDPEAKESLEVANQCLQSAYALSQEDEHLRTEPSLLSLFQSATSHQPLQKKPTPSPEDKERAEQLKAEGNEALRNENAKEAIDKYSKAIEIDGSNQVFYCNRAAAYSKMDNHYAAIEDCKRALDMCPNYGKAYGRMGLAYSAVQRHKEAEECFLKALEIEPDNPNYKSNLSMAQSKVKEGNDSNNQNAGAFGAGMNAGSMGPGGLDLGGLLNNPGLMNMAMNMLSDPNMQNMMGQMMGGGMPSTGPPAAAAGGPEAGVSAMGMEGLLNAGQRLAEQMQQSHPDLVEQLRRHVSNGVDPSKEQPPQGGE</sequence>
<organism evidence="4 5">
    <name type="scientific">Lepeophtheirus salmonis</name>
    <name type="common">Salmon louse</name>
    <name type="synonym">Caligus salmonis</name>
    <dbReference type="NCBI Taxonomy" id="72036"/>
    <lineage>
        <taxon>Eukaryota</taxon>
        <taxon>Metazoa</taxon>
        <taxon>Ecdysozoa</taxon>
        <taxon>Arthropoda</taxon>
        <taxon>Crustacea</taxon>
        <taxon>Multicrustacea</taxon>
        <taxon>Hexanauplia</taxon>
        <taxon>Copepoda</taxon>
        <taxon>Siphonostomatoida</taxon>
        <taxon>Caligidae</taxon>
        <taxon>Lepeophtheirus</taxon>
    </lineage>
</organism>
<dbReference type="OrthoDB" id="2335338at2759"/>
<name>A0A7R8H3G2_LEPSM</name>
<dbReference type="AlphaFoldDB" id="A0A7R8H3G2"/>
<evidence type="ECO:0000313" key="5">
    <source>
        <dbReference type="Proteomes" id="UP000675881"/>
    </source>
</evidence>
<evidence type="ECO:0000313" key="4">
    <source>
        <dbReference type="EMBL" id="CAF2830994.1"/>
    </source>
</evidence>
<reference evidence="4" key="1">
    <citation type="submission" date="2021-02" db="EMBL/GenBank/DDBJ databases">
        <authorList>
            <person name="Bekaert M."/>
        </authorList>
    </citation>
    <scope>NUCLEOTIDE SEQUENCE</scope>
    <source>
        <strain evidence="4">IoA-00</strain>
    </source>
</reference>
<gene>
    <name evidence="4" type="ORF">LSAA_4408</name>
</gene>
<dbReference type="PANTHER" id="PTHR45831">
    <property type="entry name" value="LD24721P"/>
    <property type="match status" value="1"/>
</dbReference>
<accession>A0A7R8H3G2</accession>
<evidence type="ECO:0000256" key="3">
    <source>
        <dbReference type="SAM" id="MobiDB-lite"/>
    </source>
</evidence>
<dbReference type="InterPro" id="IPR019734">
    <property type="entry name" value="TPR_rpt"/>
</dbReference>
<dbReference type="PROSITE" id="PS50005">
    <property type="entry name" value="TPR"/>
    <property type="match status" value="2"/>
</dbReference>